<feature type="domain" description="Cation efflux protein cytoplasmic" evidence="9">
    <location>
        <begin position="223"/>
        <end position="300"/>
    </location>
</feature>
<evidence type="ECO:0000256" key="3">
    <source>
        <dbReference type="ARBA" id="ARBA00022448"/>
    </source>
</evidence>
<keyword evidence="3" id="KW-0813">Transport</keyword>
<dbReference type="InterPro" id="IPR058533">
    <property type="entry name" value="Cation_efflux_TM"/>
</dbReference>
<feature type="transmembrane region" description="Helical" evidence="7">
    <location>
        <begin position="23"/>
        <end position="41"/>
    </location>
</feature>
<evidence type="ECO:0000256" key="7">
    <source>
        <dbReference type="SAM" id="Phobius"/>
    </source>
</evidence>
<keyword evidence="6 7" id="KW-0472">Membrane</keyword>
<dbReference type="RefSeq" id="WP_157899214.1">
    <property type="nucleotide sequence ID" value="NZ_CP015136.1"/>
</dbReference>
<feature type="transmembrane region" description="Helical" evidence="7">
    <location>
        <begin position="165"/>
        <end position="182"/>
    </location>
</feature>
<dbReference type="KEGG" id="abac:LuPra_02998"/>
<feature type="domain" description="Cation efflux protein transmembrane" evidence="8">
    <location>
        <begin position="25"/>
        <end position="219"/>
    </location>
</feature>
<feature type="transmembrane region" description="Helical" evidence="7">
    <location>
        <begin position="194"/>
        <end position="211"/>
    </location>
</feature>
<dbReference type="OrthoDB" id="9806522at2"/>
<dbReference type="Gene3D" id="1.20.1510.10">
    <property type="entry name" value="Cation efflux protein transmembrane domain"/>
    <property type="match status" value="1"/>
</dbReference>
<evidence type="ECO:0000256" key="1">
    <source>
        <dbReference type="ARBA" id="ARBA00004141"/>
    </source>
</evidence>
<dbReference type="EMBL" id="CP015136">
    <property type="protein sequence ID" value="AMY09774.1"/>
    <property type="molecule type" value="Genomic_DNA"/>
</dbReference>
<dbReference type="Gene3D" id="3.30.70.1350">
    <property type="entry name" value="Cation efflux protein, cytoplasmic domain"/>
    <property type="match status" value="1"/>
</dbReference>
<dbReference type="PATRIC" id="fig|1813736.3.peg.3198"/>
<comment type="similarity">
    <text evidence="2">Belongs to the cation diffusion facilitator (CDF) transporter (TC 2.A.4) family.</text>
</comment>
<feature type="transmembrane region" description="Helical" evidence="7">
    <location>
        <begin position="92"/>
        <end position="113"/>
    </location>
</feature>
<dbReference type="InterPro" id="IPR027469">
    <property type="entry name" value="Cation_efflux_TMD_sf"/>
</dbReference>
<keyword evidence="5 7" id="KW-1133">Transmembrane helix</keyword>
<dbReference type="Pfam" id="PF01545">
    <property type="entry name" value="Cation_efflux"/>
    <property type="match status" value="1"/>
</dbReference>
<evidence type="ECO:0000259" key="8">
    <source>
        <dbReference type="Pfam" id="PF01545"/>
    </source>
</evidence>
<evidence type="ECO:0000256" key="2">
    <source>
        <dbReference type="ARBA" id="ARBA00008114"/>
    </source>
</evidence>
<reference evidence="11" key="2">
    <citation type="submission" date="2016-04" db="EMBL/GenBank/DDBJ databases">
        <title>First Complete Genome Sequence of a Subdivision 6 Acidobacterium.</title>
        <authorList>
            <person name="Huang S."/>
            <person name="Vieira S."/>
            <person name="Bunk B."/>
            <person name="Riedel T."/>
            <person name="Sproeer C."/>
            <person name="Overmann J."/>
        </authorList>
    </citation>
    <scope>NUCLEOTIDE SEQUENCE [LARGE SCALE GENOMIC DNA]</scope>
    <source>
        <strain evidence="11">DSM 100886 HEG_-6_39</strain>
    </source>
</reference>
<organism evidence="10 11">
    <name type="scientific">Luteitalea pratensis</name>
    <dbReference type="NCBI Taxonomy" id="1855912"/>
    <lineage>
        <taxon>Bacteria</taxon>
        <taxon>Pseudomonadati</taxon>
        <taxon>Acidobacteriota</taxon>
        <taxon>Vicinamibacteria</taxon>
        <taxon>Vicinamibacterales</taxon>
        <taxon>Vicinamibacteraceae</taxon>
        <taxon>Luteitalea</taxon>
    </lineage>
</organism>
<dbReference type="InterPro" id="IPR050291">
    <property type="entry name" value="CDF_Transporter"/>
</dbReference>
<gene>
    <name evidence="10" type="primary">fieF</name>
    <name evidence="10" type="ORF">LuPra_02998</name>
</gene>
<dbReference type="Pfam" id="PF16916">
    <property type="entry name" value="ZT_dimer"/>
    <property type="match status" value="1"/>
</dbReference>
<evidence type="ECO:0000256" key="6">
    <source>
        <dbReference type="ARBA" id="ARBA00023136"/>
    </source>
</evidence>
<evidence type="ECO:0000256" key="5">
    <source>
        <dbReference type="ARBA" id="ARBA00022989"/>
    </source>
</evidence>
<dbReference type="InterPro" id="IPR002524">
    <property type="entry name" value="Cation_efflux"/>
</dbReference>
<reference evidence="10 11" key="1">
    <citation type="journal article" date="2016" name="Genome Announc.">
        <title>First Complete Genome Sequence of a Subdivision 6 Acidobacterium Strain.</title>
        <authorList>
            <person name="Huang S."/>
            <person name="Vieira S."/>
            <person name="Bunk B."/>
            <person name="Riedel T."/>
            <person name="Sproer C."/>
            <person name="Overmann J."/>
        </authorList>
    </citation>
    <scope>NUCLEOTIDE SEQUENCE [LARGE SCALE GENOMIC DNA]</scope>
    <source>
        <strain evidence="11">DSM 100886 HEG_-6_39</strain>
    </source>
</reference>
<dbReference type="PANTHER" id="PTHR43840">
    <property type="entry name" value="MITOCHONDRIAL METAL TRANSPORTER 1-RELATED"/>
    <property type="match status" value="1"/>
</dbReference>
<dbReference type="InterPro" id="IPR027470">
    <property type="entry name" value="Cation_efflux_CTD"/>
</dbReference>
<dbReference type="STRING" id="1855912.LuPra_02998"/>
<feature type="transmembrane region" description="Helical" evidence="7">
    <location>
        <begin position="47"/>
        <end position="72"/>
    </location>
</feature>
<sequence>MIAAPELPNGANGLTRTSAGQRLAVISVGANSLLAALNIGIGSRGGSLTVVASGIEFAADVAASLAVLFGFWYASRPADSNHPYGHGRAETLIGFLIGLALFLIGGSIAAHAVRDIDALHASPAAYTLWPLALALAVKSVMMVSKMRVSRRMGSQALLADAWNDSVDVLSALAAIIALGLTLYDPLRFRAADHVGALLVGVFVIIAGLGVVRSTSLDLIDTMPPDSLLEEVRQSACTVDGVRGVEKLFARRTGLQYHVDLHLEVDGWISVGDGHAIATAVRERIRTDVAAVSDVLVHVEPAGLGQPLAAQG</sequence>
<accession>A0A143PPM3</accession>
<dbReference type="PANTHER" id="PTHR43840:SF15">
    <property type="entry name" value="MITOCHONDRIAL METAL TRANSPORTER 1-RELATED"/>
    <property type="match status" value="1"/>
</dbReference>
<protein>
    <submittedName>
        <fullName evidence="10">Ferrous-iron efflux pump FieF</fullName>
    </submittedName>
</protein>
<proteinExistence type="inferred from homology"/>
<comment type="subcellular location">
    <subcellularLocation>
        <location evidence="1">Membrane</location>
        <topology evidence="1">Multi-pass membrane protein</topology>
    </subcellularLocation>
</comment>
<evidence type="ECO:0000259" key="9">
    <source>
        <dbReference type="Pfam" id="PF16916"/>
    </source>
</evidence>
<keyword evidence="4 7" id="KW-0812">Transmembrane</keyword>
<name>A0A143PPM3_LUTPR</name>
<evidence type="ECO:0000313" key="11">
    <source>
        <dbReference type="Proteomes" id="UP000076079"/>
    </source>
</evidence>
<feature type="transmembrane region" description="Helical" evidence="7">
    <location>
        <begin position="125"/>
        <end position="144"/>
    </location>
</feature>
<dbReference type="AlphaFoldDB" id="A0A143PPM3"/>
<keyword evidence="11" id="KW-1185">Reference proteome</keyword>
<dbReference type="GO" id="GO:0016020">
    <property type="term" value="C:membrane"/>
    <property type="evidence" value="ECO:0007669"/>
    <property type="project" value="UniProtKB-SubCell"/>
</dbReference>
<evidence type="ECO:0000256" key="4">
    <source>
        <dbReference type="ARBA" id="ARBA00022692"/>
    </source>
</evidence>
<dbReference type="SUPFAM" id="SSF160240">
    <property type="entry name" value="Cation efflux protein cytoplasmic domain-like"/>
    <property type="match status" value="1"/>
</dbReference>
<dbReference type="Proteomes" id="UP000076079">
    <property type="component" value="Chromosome"/>
</dbReference>
<dbReference type="InterPro" id="IPR036837">
    <property type="entry name" value="Cation_efflux_CTD_sf"/>
</dbReference>
<dbReference type="GO" id="GO:0008324">
    <property type="term" value="F:monoatomic cation transmembrane transporter activity"/>
    <property type="evidence" value="ECO:0007669"/>
    <property type="project" value="InterPro"/>
</dbReference>
<dbReference type="NCBIfam" id="TIGR01297">
    <property type="entry name" value="CDF"/>
    <property type="match status" value="1"/>
</dbReference>
<evidence type="ECO:0000313" key="10">
    <source>
        <dbReference type="EMBL" id="AMY09774.1"/>
    </source>
</evidence>
<dbReference type="SUPFAM" id="SSF161111">
    <property type="entry name" value="Cation efflux protein transmembrane domain-like"/>
    <property type="match status" value="1"/>
</dbReference>